<reference evidence="2 3" key="1">
    <citation type="journal article" date="2019" name="Sci. Rep.">
        <title>Orb-weaving spider Araneus ventricosus genome elucidates the spidroin gene catalogue.</title>
        <authorList>
            <person name="Kono N."/>
            <person name="Nakamura H."/>
            <person name="Ohtoshi R."/>
            <person name="Moran D.A.P."/>
            <person name="Shinohara A."/>
            <person name="Yoshida Y."/>
            <person name="Fujiwara M."/>
            <person name="Mori M."/>
            <person name="Tomita M."/>
            <person name="Arakawa K."/>
        </authorList>
    </citation>
    <scope>NUCLEOTIDE SEQUENCE [LARGE SCALE GENOMIC DNA]</scope>
</reference>
<sequence length="144" mass="16275">MEHRVTFHSEWQKRVKLEFQNELTTVLGKLMNVTKSCIISFIDQRKTHSKCSKWRPRVSLHSSHRRGNDWRTLSKIPGGVLILSAATTILATRSSAKSTGVSYTKDSMFPQKKKSSGLRSGEQGNRATSPPRPIHRLNRPGHLA</sequence>
<dbReference type="EMBL" id="BGPR01000130">
    <property type="protein sequence ID" value="GBL97528.1"/>
    <property type="molecule type" value="Genomic_DNA"/>
</dbReference>
<comment type="caution">
    <text evidence="2">The sequence shown here is derived from an EMBL/GenBank/DDBJ whole genome shotgun (WGS) entry which is preliminary data.</text>
</comment>
<keyword evidence="3" id="KW-1185">Reference proteome</keyword>
<evidence type="ECO:0000313" key="3">
    <source>
        <dbReference type="Proteomes" id="UP000499080"/>
    </source>
</evidence>
<feature type="region of interest" description="Disordered" evidence="1">
    <location>
        <begin position="93"/>
        <end position="144"/>
    </location>
</feature>
<feature type="compositionally biased region" description="Basic residues" evidence="1">
    <location>
        <begin position="133"/>
        <end position="144"/>
    </location>
</feature>
<feature type="compositionally biased region" description="Polar residues" evidence="1">
    <location>
        <begin position="93"/>
        <end position="105"/>
    </location>
</feature>
<protein>
    <submittedName>
        <fullName evidence="2">Uncharacterized protein</fullName>
    </submittedName>
</protein>
<evidence type="ECO:0000256" key="1">
    <source>
        <dbReference type="SAM" id="MobiDB-lite"/>
    </source>
</evidence>
<dbReference type="AlphaFoldDB" id="A0A4Y2BZM5"/>
<organism evidence="2 3">
    <name type="scientific">Araneus ventricosus</name>
    <name type="common">Orbweaver spider</name>
    <name type="synonym">Epeira ventricosa</name>
    <dbReference type="NCBI Taxonomy" id="182803"/>
    <lineage>
        <taxon>Eukaryota</taxon>
        <taxon>Metazoa</taxon>
        <taxon>Ecdysozoa</taxon>
        <taxon>Arthropoda</taxon>
        <taxon>Chelicerata</taxon>
        <taxon>Arachnida</taxon>
        <taxon>Araneae</taxon>
        <taxon>Araneomorphae</taxon>
        <taxon>Entelegynae</taxon>
        <taxon>Araneoidea</taxon>
        <taxon>Araneidae</taxon>
        <taxon>Araneus</taxon>
    </lineage>
</organism>
<gene>
    <name evidence="2" type="ORF">AVEN_162982_1</name>
</gene>
<accession>A0A4Y2BZM5</accession>
<evidence type="ECO:0000313" key="2">
    <source>
        <dbReference type="EMBL" id="GBL97528.1"/>
    </source>
</evidence>
<proteinExistence type="predicted"/>
<dbReference type="Proteomes" id="UP000499080">
    <property type="component" value="Unassembled WGS sequence"/>
</dbReference>
<name>A0A4Y2BZM5_ARAVE</name>